<dbReference type="Gene3D" id="3.20.20.80">
    <property type="entry name" value="Glycosidases"/>
    <property type="match status" value="1"/>
</dbReference>
<dbReference type="CDD" id="cd06602">
    <property type="entry name" value="GH31_MGAM_SI_GAA"/>
    <property type="match status" value="1"/>
</dbReference>
<dbReference type="InParanoid" id="B3SDR7"/>
<dbReference type="FunCoup" id="B3SDR7">
    <property type="interactions" value="601"/>
</dbReference>
<dbReference type="Pfam" id="PF21365">
    <property type="entry name" value="Glyco_hydro_31_3rd"/>
    <property type="match status" value="1"/>
</dbReference>
<feature type="domain" description="P-type" evidence="11">
    <location>
        <begin position="70"/>
        <end position="119"/>
    </location>
</feature>
<dbReference type="FunFam" id="3.20.20.80:FF:000016">
    <property type="entry name" value="Maltase-glucoamylase, intestinal"/>
    <property type="match status" value="1"/>
</dbReference>
<evidence type="ECO:0000259" key="11">
    <source>
        <dbReference type="PROSITE" id="PS51448"/>
    </source>
</evidence>
<evidence type="ECO:0000256" key="4">
    <source>
        <dbReference type="ARBA" id="ARBA00023136"/>
    </source>
</evidence>
<dbReference type="GO" id="GO:0030246">
    <property type="term" value="F:carbohydrate binding"/>
    <property type="evidence" value="ECO:0007669"/>
    <property type="project" value="InterPro"/>
</dbReference>
<dbReference type="PANTHER" id="PTHR22762">
    <property type="entry name" value="ALPHA-GLUCOSIDASE"/>
    <property type="match status" value="1"/>
</dbReference>
<keyword evidence="3 10" id="KW-0378">Hydrolase</keyword>
<dbReference type="Gene3D" id="2.60.40.1180">
    <property type="entry name" value="Golgi alpha-mannosidase II"/>
    <property type="match status" value="2"/>
</dbReference>
<protein>
    <recommendedName>
        <fullName evidence="8">Maltase</fullName>
    </recommendedName>
</protein>
<evidence type="ECO:0000256" key="10">
    <source>
        <dbReference type="RuleBase" id="RU361185"/>
    </source>
</evidence>
<dbReference type="PROSITE" id="PS51448">
    <property type="entry name" value="P_TREFOIL_2"/>
    <property type="match status" value="1"/>
</dbReference>
<dbReference type="InterPro" id="IPR017853">
    <property type="entry name" value="GH"/>
</dbReference>
<dbReference type="OrthoDB" id="5839090at2759"/>
<dbReference type="GO" id="GO:0090599">
    <property type="term" value="F:alpha-glucosidase activity"/>
    <property type="evidence" value="ECO:0007669"/>
    <property type="project" value="UniProtKB-ARBA"/>
</dbReference>
<dbReference type="InterPro" id="IPR030458">
    <property type="entry name" value="Glyco_hydro_31_AS"/>
</dbReference>
<organism evidence="12 13">
    <name type="scientific">Trichoplax adhaerens</name>
    <name type="common">Trichoplax reptans</name>
    <dbReference type="NCBI Taxonomy" id="10228"/>
    <lineage>
        <taxon>Eukaryota</taxon>
        <taxon>Metazoa</taxon>
        <taxon>Placozoa</taxon>
        <taxon>Uniplacotomia</taxon>
        <taxon>Trichoplacea</taxon>
        <taxon>Trichoplacidae</taxon>
        <taxon>Trichoplax</taxon>
    </lineage>
</organism>
<dbReference type="InterPro" id="IPR048395">
    <property type="entry name" value="Glyco_hydro_31_C"/>
</dbReference>
<dbReference type="Pfam" id="PF13802">
    <property type="entry name" value="Gal_mutarotas_2"/>
    <property type="match status" value="1"/>
</dbReference>
<evidence type="ECO:0000256" key="6">
    <source>
        <dbReference type="ARBA" id="ARBA00023180"/>
    </source>
</evidence>
<dbReference type="SUPFAM" id="SSF74650">
    <property type="entry name" value="Galactose mutarotase-like"/>
    <property type="match status" value="1"/>
</dbReference>
<dbReference type="SMART" id="SM00018">
    <property type="entry name" value="PD"/>
    <property type="match status" value="1"/>
</dbReference>
<sequence length="872" mass="98311">MAYSINELIINQTIIENYAYDSEFKILNISGVQIPVDEKFIIHWNYTQETPQQVPAYPSDQCGSHESSSSSCLAVQTAERIDCFPQHGANENSCRARGCCWVPNHDGNYANAPWCFFPHNYAAYNASIVTTNFGIRAYLTRCKNNPVIIQNAVKQLIVDIQTQTSSRIRIRMYDPNQERYQVPIDLPNTDQTSSPRALSSTLYNISVTAMPFAISIKRKSTGKVIFDTSIGGLVYENQFLEISTRLASQDFYGLGEHEHRTLKHQDFNWKLWGLFARDQPPIENANLYGVHPFYLNIEDSQGHSNGALFLNSNAMEFILSRAPALTFRSIGGIIDIFVFVGESPSAVSQDYTKTIGLPLMPPYWSLGFQLSKYGYGSLTRVKEVMRRMQDYNIPLDVLYGDIDYMRYALDFTYDTNAYAGLPEYVEELHTHGQHYIIILDPAISNNQTNDTYPPYFEGIRMNVFVNDSSGKNLIGKVWPRGNAVFPDFSNPSASIWWQNQVVAFHKSLKFDGLWIDMNEPANFVQGSIAGCPNNAYNNPPYKPRGLWGAVLYDKTICMDAKQYQSLHYNVHSLYGHSEILPSLTAVRMALGNNLRSIVISRSTFPSSGRYGGHWLGDNKSEWPSMTYSIIGCLEFNMFGIPYIGADICGFSGDSSVELCNRWMQLGAFYTFSRNHNSIHSIDQDPAAFNGAIALNSLNVLQIRYTLLPYLYTLFHIAHTEGFTVMRPLMMEFPKDINCRSTDKQFMWGGGLLISPVLTQGAITVHAYFPNARWYDYRTGVEILSNQRGTTVVLSAPADYIPLHVRGGYILPTQEPANNTEYSRLNQFGLIVALDDNSSATGNLFWDDGISIDTYRNGNFSLLEFKANGVSIA</sequence>
<dbReference type="Proteomes" id="UP000009022">
    <property type="component" value="Unassembled WGS sequence"/>
</dbReference>
<dbReference type="CTD" id="6759595"/>
<dbReference type="PROSITE" id="PS00129">
    <property type="entry name" value="GLYCOSYL_HYDROL_F31_1"/>
    <property type="match status" value="1"/>
</dbReference>
<dbReference type="SUPFAM" id="SSF51445">
    <property type="entry name" value="(Trans)glycosidases"/>
    <property type="match status" value="1"/>
</dbReference>
<dbReference type="KEGG" id="tad:TRIADDRAFT_34135"/>
<dbReference type="GeneID" id="6759595"/>
<dbReference type="CDD" id="cd00111">
    <property type="entry name" value="Trefoil"/>
    <property type="match status" value="1"/>
</dbReference>
<evidence type="ECO:0000256" key="7">
    <source>
        <dbReference type="ARBA" id="ARBA00023295"/>
    </source>
</evidence>
<keyword evidence="5" id="KW-1015">Disulfide bond</keyword>
<dbReference type="HOGENOM" id="CLU_000631_11_2_1"/>
<dbReference type="PhylomeDB" id="B3SDR7"/>
<dbReference type="InterPro" id="IPR000322">
    <property type="entry name" value="Glyco_hydro_31_TIM"/>
</dbReference>
<dbReference type="RefSeq" id="XP_002118393.1">
    <property type="nucleotide sequence ID" value="XM_002118357.1"/>
</dbReference>
<dbReference type="Pfam" id="PF01055">
    <property type="entry name" value="Glyco_hydro_31_2nd"/>
    <property type="match status" value="1"/>
</dbReference>
<evidence type="ECO:0000256" key="5">
    <source>
        <dbReference type="ARBA" id="ARBA00023157"/>
    </source>
</evidence>
<evidence type="ECO:0000256" key="8">
    <source>
        <dbReference type="ARBA" id="ARBA00041343"/>
    </source>
</evidence>
<dbReference type="STRING" id="10228.B3SDR7"/>
<comment type="similarity">
    <text evidence="2 10">Belongs to the glycosyl hydrolase 31 family.</text>
</comment>
<dbReference type="InterPro" id="IPR000519">
    <property type="entry name" value="P_trefoil_dom"/>
</dbReference>
<dbReference type="InterPro" id="IPR013780">
    <property type="entry name" value="Glyco_hydro_b"/>
</dbReference>
<name>B3SDR7_TRIAD</name>
<dbReference type="CDD" id="cd14752">
    <property type="entry name" value="GH31_N"/>
    <property type="match status" value="1"/>
</dbReference>
<dbReference type="SUPFAM" id="SSF51011">
    <property type="entry name" value="Glycosyl hydrolase domain"/>
    <property type="match status" value="1"/>
</dbReference>
<dbReference type="FunFam" id="2.60.40.1180:FF:000001">
    <property type="entry name" value="Maltase-glucoamylase, intestinal"/>
    <property type="match status" value="1"/>
</dbReference>
<accession>B3SDR7</accession>
<gene>
    <name evidence="12" type="ORF">TRIADDRAFT_34135</name>
</gene>
<proteinExistence type="inferred from homology"/>
<dbReference type="Pfam" id="PF00088">
    <property type="entry name" value="Trefoil"/>
    <property type="match status" value="1"/>
</dbReference>
<evidence type="ECO:0000313" key="13">
    <source>
        <dbReference type="Proteomes" id="UP000009022"/>
    </source>
</evidence>
<dbReference type="GO" id="GO:0016020">
    <property type="term" value="C:membrane"/>
    <property type="evidence" value="ECO:0007669"/>
    <property type="project" value="UniProtKB-SubCell"/>
</dbReference>
<dbReference type="Gene3D" id="2.60.40.1760">
    <property type="entry name" value="glycosyl hydrolase (family 31)"/>
    <property type="match status" value="1"/>
</dbReference>
<dbReference type="PANTHER" id="PTHR22762:SF133">
    <property type="entry name" value="P-TYPE DOMAIN-CONTAINING PROTEIN"/>
    <property type="match status" value="1"/>
</dbReference>
<evidence type="ECO:0000256" key="3">
    <source>
        <dbReference type="ARBA" id="ARBA00022801"/>
    </source>
</evidence>
<dbReference type="Gene3D" id="4.10.110.10">
    <property type="entry name" value="Spasmolytic Protein, domain 1"/>
    <property type="match status" value="1"/>
</dbReference>
<keyword evidence="7 10" id="KW-0326">Glycosidase</keyword>
<dbReference type="EMBL" id="DS985285">
    <property type="protein sequence ID" value="EDV19132.1"/>
    <property type="molecule type" value="Genomic_DNA"/>
</dbReference>
<evidence type="ECO:0000256" key="1">
    <source>
        <dbReference type="ARBA" id="ARBA00004370"/>
    </source>
</evidence>
<keyword evidence="4" id="KW-0472">Membrane</keyword>
<evidence type="ECO:0000256" key="2">
    <source>
        <dbReference type="ARBA" id="ARBA00007806"/>
    </source>
</evidence>
<keyword evidence="6" id="KW-0325">Glycoprotein</keyword>
<dbReference type="InterPro" id="IPR044913">
    <property type="entry name" value="P_trefoil_dom_sf"/>
</dbReference>
<dbReference type="OMA" id="QCKYGYW"/>
<comment type="caution">
    <text evidence="9">Lacks conserved residue(s) required for the propagation of feature annotation.</text>
</comment>
<dbReference type="GO" id="GO:0005975">
    <property type="term" value="P:carbohydrate metabolic process"/>
    <property type="evidence" value="ECO:0007669"/>
    <property type="project" value="InterPro"/>
</dbReference>
<evidence type="ECO:0000256" key="9">
    <source>
        <dbReference type="PROSITE-ProRule" id="PRU00779"/>
    </source>
</evidence>
<evidence type="ECO:0000313" key="12">
    <source>
        <dbReference type="EMBL" id="EDV19132.1"/>
    </source>
</evidence>
<comment type="subcellular location">
    <subcellularLocation>
        <location evidence="1">Membrane</location>
    </subcellularLocation>
</comment>
<dbReference type="eggNOG" id="KOG1065">
    <property type="taxonomic scope" value="Eukaryota"/>
</dbReference>
<reference evidence="12 13" key="1">
    <citation type="journal article" date="2008" name="Nature">
        <title>The Trichoplax genome and the nature of placozoans.</title>
        <authorList>
            <person name="Srivastava M."/>
            <person name="Begovic E."/>
            <person name="Chapman J."/>
            <person name="Putnam N.H."/>
            <person name="Hellsten U."/>
            <person name="Kawashima T."/>
            <person name="Kuo A."/>
            <person name="Mitros T."/>
            <person name="Salamov A."/>
            <person name="Carpenter M.L."/>
            <person name="Signorovitch A.Y."/>
            <person name="Moreno M.A."/>
            <person name="Kamm K."/>
            <person name="Grimwood J."/>
            <person name="Schmutz J."/>
            <person name="Shapiro H."/>
            <person name="Grigoriev I.V."/>
            <person name="Buss L.W."/>
            <person name="Schierwater B."/>
            <person name="Dellaporta S.L."/>
            <person name="Rokhsar D.S."/>
        </authorList>
    </citation>
    <scope>NUCLEOTIDE SEQUENCE [LARGE SCALE GENOMIC DNA]</scope>
    <source>
        <strain evidence="12 13">Grell-BS-1999</strain>
    </source>
</reference>
<dbReference type="AlphaFoldDB" id="B3SDR7"/>
<dbReference type="InterPro" id="IPR011013">
    <property type="entry name" value="Gal_mutarotase_sf_dom"/>
</dbReference>
<keyword evidence="13" id="KW-1185">Reference proteome</keyword>
<dbReference type="InterPro" id="IPR025887">
    <property type="entry name" value="Glyco_hydro_31_N_dom"/>
</dbReference>